<gene>
    <name evidence="2" type="ORF">BDP81DRAFT_430978</name>
</gene>
<keyword evidence="1" id="KW-0812">Transmembrane</keyword>
<accession>A0AAI9ZNC7</accession>
<protein>
    <submittedName>
        <fullName evidence="2">Uncharacterized protein</fullName>
    </submittedName>
</protein>
<organism evidence="2 3">
    <name type="scientific">Colletotrichum phormii</name>
    <dbReference type="NCBI Taxonomy" id="359342"/>
    <lineage>
        <taxon>Eukaryota</taxon>
        <taxon>Fungi</taxon>
        <taxon>Dikarya</taxon>
        <taxon>Ascomycota</taxon>
        <taxon>Pezizomycotina</taxon>
        <taxon>Sordariomycetes</taxon>
        <taxon>Hypocreomycetidae</taxon>
        <taxon>Glomerellales</taxon>
        <taxon>Glomerellaceae</taxon>
        <taxon>Colletotrichum</taxon>
        <taxon>Colletotrichum acutatum species complex</taxon>
    </lineage>
</organism>
<keyword evidence="1" id="KW-1133">Transmembrane helix</keyword>
<dbReference type="RefSeq" id="XP_060443794.1">
    <property type="nucleotide sequence ID" value="XM_060590654.1"/>
</dbReference>
<feature type="transmembrane region" description="Helical" evidence="1">
    <location>
        <begin position="33"/>
        <end position="57"/>
    </location>
</feature>
<keyword evidence="3" id="KW-1185">Reference proteome</keyword>
<comment type="caution">
    <text evidence="2">The sequence shown here is derived from an EMBL/GenBank/DDBJ whole genome shotgun (WGS) entry which is preliminary data.</text>
</comment>
<name>A0AAI9ZNC7_9PEZI</name>
<sequence length="58" mass="6814">MAFREDVKLNRLRSPEPEYVLLLIPSLRTVSFLYFKLSILFFKSCALFPFILSFSVIP</sequence>
<evidence type="ECO:0000313" key="2">
    <source>
        <dbReference type="EMBL" id="KAK1635187.1"/>
    </source>
</evidence>
<proteinExistence type="predicted"/>
<dbReference type="EMBL" id="JAHMHQ010000013">
    <property type="protein sequence ID" value="KAK1635187.1"/>
    <property type="molecule type" value="Genomic_DNA"/>
</dbReference>
<keyword evidence="1" id="KW-0472">Membrane</keyword>
<dbReference type="AlphaFoldDB" id="A0AAI9ZNC7"/>
<evidence type="ECO:0000313" key="3">
    <source>
        <dbReference type="Proteomes" id="UP001243989"/>
    </source>
</evidence>
<dbReference type="Proteomes" id="UP001243989">
    <property type="component" value="Unassembled WGS sequence"/>
</dbReference>
<reference evidence="2" key="1">
    <citation type="submission" date="2021-06" db="EMBL/GenBank/DDBJ databases">
        <title>Comparative genomics, transcriptomics and evolutionary studies reveal genomic signatures of adaptation to plant cell wall in hemibiotrophic fungi.</title>
        <authorList>
            <consortium name="DOE Joint Genome Institute"/>
            <person name="Baroncelli R."/>
            <person name="Diaz J.F."/>
            <person name="Benocci T."/>
            <person name="Peng M."/>
            <person name="Battaglia E."/>
            <person name="Haridas S."/>
            <person name="Andreopoulos W."/>
            <person name="Labutti K."/>
            <person name="Pangilinan J."/>
            <person name="Floch G.L."/>
            <person name="Makela M.R."/>
            <person name="Henrissat B."/>
            <person name="Grigoriev I.V."/>
            <person name="Crouch J.A."/>
            <person name="De Vries R.P."/>
            <person name="Sukno S.A."/>
            <person name="Thon M.R."/>
        </authorList>
    </citation>
    <scope>NUCLEOTIDE SEQUENCE</scope>
    <source>
        <strain evidence="2">CBS 102054</strain>
    </source>
</reference>
<dbReference type="GeneID" id="85475516"/>
<evidence type="ECO:0000256" key="1">
    <source>
        <dbReference type="SAM" id="Phobius"/>
    </source>
</evidence>